<keyword evidence="4" id="KW-0274">FAD</keyword>
<dbReference type="InterPro" id="IPR000172">
    <property type="entry name" value="GMC_OxRdtase_N"/>
</dbReference>
<keyword evidence="5" id="KW-0694">RNA-binding</keyword>
<keyword evidence="3" id="KW-0732">Signal</keyword>
<feature type="region of interest" description="Disordered" evidence="6">
    <location>
        <begin position="390"/>
        <end position="428"/>
    </location>
</feature>
<keyword evidence="2" id="KW-0285">Flavoprotein</keyword>
<evidence type="ECO:0000313" key="8">
    <source>
        <dbReference type="EMBL" id="KAF4349905.1"/>
    </source>
</evidence>
<dbReference type="GO" id="GO:0016614">
    <property type="term" value="F:oxidoreductase activity, acting on CH-OH group of donors"/>
    <property type="evidence" value="ECO:0007669"/>
    <property type="project" value="InterPro"/>
</dbReference>
<evidence type="ECO:0000313" key="9">
    <source>
        <dbReference type="Proteomes" id="UP000583929"/>
    </source>
</evidence>
<gene>
    <name evidence="8" type="ORF">G4B88_002327</name>
</gene>
<dbReference type="PROSITE" id="PS00624">
    <property type="entry name" value="GMC_OXRED_2"/>
    <property type="match status" value="1"/>
</dbReference>
<dbReference type="Pfam" id="PF01479">
    <property type="entry name" value="S4"/>
    <property type="match status" value="1"/>
</dbReference>
<organism evidence="8 9">
    <name type="scientific">Cannabis sativa</name>
    <name type="common">Hemp</name>
    <name type="synonym">Marijuana</name>
    <dbReference type="NCBI Taxonomy" id="3483"/>
    <lineage>
        <taxon>Eukaryota</taxon>
        <taxon>Viridiplantae</taxon>
        <taxon>Streptophyta</taxon>
        <taxon>Embryophyta</taxon>
        <taxon>Tracheophyta</taxon>
        <taxon>Spermatophyta</taxon>
        <taxon>Magnoliopsida</taxon>
        <taxon>eudicotyledons</taxon>
        <taxon>Gunneridae</taxon>
        <taxon>Pentapetalae</taxon>
        <taxon>rosids</taxon>
        <taxon>fabids</taxon>
        <taxon>Rosales</taxon>
        <taxon>Cannabaceae</taxon>
        <taxon>Cannabis</taxon>
    </lineage>
</organism>
<dbReference type="InterPro" id="IPR036986">
    <property type="entry name" value="S4_RNA-bd_sf"/>
</dbReference>
<dbReference type="GO" id="GO:0050660">
    <property type="term" value="F:flavin adenine dinucleotide binding"/>
    <property type="evidence" value="ECO:0007669"/>
    <property type="project" value="InterPro"/>
</dbReference>
<dbReference type="GO" id="GO:0003723">
    <property type="term" value="F:RNA binding"/>
    <property type="evidence" value="ECO:0007669"/>
    <property type="project" value="UniProtKB-KW"/>
</dbReference>
<comment type="caution">
    <text evidence="8">The sequence shown here is derived from an EMBL/GenBank/DDBJ whole genome shotgun (WGS) entry which is preliminary data.</text>
</comment>
<evidence type="ECO:0000256" key="3">
    <source>
        <dbReference type="ARBA" id="ARBA00022729"/>
    </source>
</evidence>
<dbReference type="InterPro" id="IPR002942">
    <property type="entry name" value="S4_RNA-bd"/>
</dbReference>
<evidence type="ECO:0000256" key="5">
    <source>
        <dbReference type="PROSITE-ProRule" id="PRU00182"/>
    </source>
</evidence>
<dbReference type="InterPro" id="IPR051871">
    <property type="entry name" value="GMC_Oxidoreductase-Related"/>
</dbReference>
<dbReference type="Pfam" id="PF05199">
    <property type="entry name" value="GMC_oxred_C"/>
    <property type="match status" value="1"/>
</dbReference>
<protein>
    <recommendedName>
        <fullName evidence="7">Glucose-methanol-choline oxidoreductase N-terminal domain-containing protein</fullName>
    </recommendedName>
</protein>
<dbReference type="Proteomes" id="UP000583929">
    <property type="component" value="Unassembled WGS sequence"/>
</dbReference>
<name>A0A7J6DUX9_CANSA</name>
<dbReference type="AlphaFoldDB" id="A0A7J6DUX9"/>
<feature type="domain" description="Glucose-methanol-choline oxidoreductase N-terminal" evidence="7">
    <location>
        <begin position="583"/>
        <end position="597"/>
    </location>
</feature>
<geneLocation type="mitochondrion" evidence="8"/>
<keyword evidence="8" id="KW-0496">Mitochondrion</keyword>
<accession>A0A7J6DUX9</accession>
<reference evidence="8 9" key="1">
    <citation type="journal article" date="2020" name="bioRxiv">
        <title>Sequence and annotation of 42 cannabis genomes reveals extensive copy number variation in cannabinoid synthesis and pathogen resistance genes.</title>
        <authorList>
            <person name="Mckernan K.J."/>
            <person name="Helbert Y."/>
            <person name="Kane L.T."/>
            <person name="Ebling H."/>
            <person name="Zhang L."/>
            <person name="Liu B."/>
            <person name="Eaton Z."/>
            <person name="Mclaughlin S."/>
            <person name="Kingan S."/>
            <person name="Baybayan P."/>
            <person name="Concepcion G."/>
            <person name="Jordan M."/>
            <person name="Riva A."/>
            <person name="Barbazuk W."/>
            <person name="Harkins T."/>
        </authorList>
    </citation>
    <scope>NUCLEOTIDE SEQUENCE [LARGE SCALE GENOMIC DNA]</scope>
    <source>
        <strain evidence="9">cv. Jamaican Lion 4</strain>
        <tissue evidence="8">Leaf</tissue>
    </source>
</reference>
<dbReference type="InterPro" id="IPR007867">
    <property type="entry name" value="GMC_OxRtase_C"/>
</dbReference>
<dbReference type="CDD" id="cd00165">
    <property type="entry name" value="S4"/>
    <property type="match status" value="1"/>
</dbReference>
<dbReference type="PROSITE" id="PS50889">
    <property type="entry name" value="S4"/>
    <property type="match status" value="1"/>
</dbReference>
<dbReference type="EMBL" id="JAATIQ010000614">
    <property type="protein sequence ID" value="KAF4349905.1"/>
    <property type="molecule type" value="Genomic_DNA"/>
</dbReference>
<proteinExistence type="predicted"/>
<dbReference type="Pfam" id="PF00732">
    <property type="entry name" value="GMC_oxred_N"/>
    <property type="match status" value="1"/>
</dbReference>
<dbReference type="SUPFAM" id="SSF54373">
    <property type="entry name" value="FAD-linked reductases, C-terminal domain"/>
    <property type="match status" value="1"/>
</dbReference>
<dbReference type="PANTHER" id="PTHR45968">
    <property type="entry name" value="OSJNBA0019K04.7 PROTEIN"/>
    <property type="match status" value="1"/>
</dbReference>
<dbReference type="Gene3D" id="3.30.410.40">
    <property type="match status" value="2"/>
</dbReference>
<evidence type="ECO:0000256" key="4">
    <source>
        <dbReference type="ARBA" id="ARBA00022827"/>
    </source>
</evidence>
<comment type="cofactor">
    <cofactor evidence="1">
        <name>FAD</name>
        <dbReference type="ChEBI" id="CHEBI:57692"/>
    </cofactor>
</comment>
<evidence type="ECO:0000259" key="7">
    <source>
        <dbReference type="PROSITE" id="PS00624"/>
    </source>
</evidence>
<dbReference type="SUPFAM" id="SSF55174">
    <property type="entry name" value="Alpha-L RNA-binding motif"/>
    <property type="match status" value="1"/>
</dbReference>
<keyword evidence="9" id="KW-1185">Reference proteome</keyword>
<evidence type="ECO:0000256" key="2">
    <source>
        <dbReference type="ARBA" id="ARBA00022630"/>
    </source>
</evidence>
<dbReference type="PANTHER" id="PTHR45968:SF2">
    <property type="entry name" value="(R)-MANDELONITRILE LYASE-LIKE"/>
    <property type="match status" value="1"/>
</dbReference>
<sequence>MGNGSCLKVVIYSIREGSCPGWNIWTDSTRYALPALRFKTCRLLSGNVRNRELTIIQRRILRRLRNKMRSIKRKIYPRKNLNSYIQSQTTRKLPLFHGDLPITEMHRGTEQTSYIPFPLNPETRSDVIPVRLHFCETIPQARQPISHRRVCVNNGMVSITHLKVSHGDLISFQENDARIRGEEIRRSFYKEISVEKIIGKFLNHPVRMWRRTKTEWFHLLKTKRGCRLLLKSRFLQQLRSSMQEEDLERTKKFGSEKVCLGSSFAEHNRMKRNLYHFKSLFLSKRRNEKNRNLPYPTSSPIGDNSDLYSNSTYFSASPHQFTKKRRIKRIELPTHYSEVNHRTLKAVVSYGPNIGHIPHDIRLKDLNLLLRSGNGRNVVFQLLLAGSERRRASRAQETGKPGPRTLKGGGEASRTSEDGVPNARGRVLGGSSAINAGRSIILRKVRGELGPPSVNQSYEWVERAIVFRPELQNWQSAVRDGLLEAGVDPYNGFTLDHSVGTKIGGSTFDSSGRRHSAADLLSYAKASNIRVAVYASVERILLASSSPYSGSKQSAIGVVFRDQTGRYHHAMVREKGEVMLCAGALGSPQLLLLSGIGPRPYLSSWGIPVAHHLPYVGQFLYDNPRNGISIVPPMPLEHSLIQVVGITNSGAYLEAASNVIPFASPARSVFIRNPASPLYLTVATLMEKITGPLSAGSLRLASTDVRVNPIVRFNYFSNPGDVERCVNGTRKIGDVLRSRSMEDFKFREWFGGRDFRYVGPA</sequence>
<dbReference type="SUPFAM" id="SSF51905">
    <property type="entry name" value="FAD/NAD(P)-binding domain"/>
    <property type="match status" value="1"/>
</dbReference>
<evidence type="ECO:0000256" key="6">
    <source>
        <dbReference type="SAM" id="MobiDB-lite"/>
    </source>
</evidence>
<dbReference type="Gene3D" id="3.10.290.10">
    <property type="entry name" value="RNA-binding S4 domain"/>
    <property type="match status" value="1"/>
</dbReference>
<dbReference type="InterPro" id="IPR036188">
    <property type="entry name" value="FAD/NAD-bd_sf"/>
</dbReference>
<evidence type="ECO:0000256" key="1">
    <source>
        <dbReference type="ARBA" id="ARBA00001974"/>
    </source>
</evidence>
<dbReference type="SMART" id="SM00363">
    <property type="entry name" value="S4"/>
    <property type="match status" value="1"/>
</dbReference>